<evidence type="ECO:0000313" key="1">
    <source>
        <dbReference type="EMBL" id="SZX76974.1"/>
    </source>
</evidence>
<dbReference type="Gene3D" id="3.30.40.10">
    <property type="entry name" value="Zinc/RING finger domain, C3HC4 (zinc finger)"/>
    <property type="match status" value="1"/>
</dbReference>
<dbReference type="InterPro" id="IPR013083">
    <property type="entry name" value="Znf_RING/FYVE/PHD"/>
</dbReference>
<dbReference type="STRING" id="3088.A0A383WIP3"/>
<protein>
    <submittedName>
        <fullName evidence="1">Uncharacterized protein</fullName>
    </submittedName>
</protein>
<gene>
    <name evidence="1" type="ORF">BQ4739_LOCUS17335</name>
</gene>
<dbReference type="GO" id="GO:0008270">
    <property type="term" value="F:zinc ion binding"/>
    <property type="evidence" value="ECO:0007669"/>
    <property type="project" value="UniProtKB-KW"/>
</dbReference>
<dbReference type="SMART" id="SM00744">
    <property type="entry name" value="RINGv"/>
    <property type="match status" value="1"/>
</dbReference>
<reference evidence="1 2" key="1">
    <citation type="submission" date="2016-10" db="EMBL/GenBank/DDBJ databases">
        <authorList>
            <person name="Cai Z."/>
        </authorList>
    </citation>
    <scope>NUCLEOTIDE SEQUENCE [LARGE SCALE GENOMIC DNA]</scope>
</reference>
<sequence>MDQDSDCCWICLCGEEAGELASVCSCPRRVHEKCLARWQLHSAGRSEEKTCRFCGTVLQDWKPHMSSGAKVAPYMRVSFNGKTHKVQVKPGEEGAKEFEQQIRNMLALPEDQEFDVIFHCRAPGTGDKLQLQGLCAFDAAVHCASMTTWPTSAGGSHSSKHAGSKAHWLRGLLQRLLSRVDLMGAAGLQSA</sequence>
<organism evidence="1 2">
    <name type="scientific">Tetradesmus obliquus</name>
    <name type="common">Green alga</name>
    <name type="synonym">Acutodesmus obliquus</name>
    <dbReference type="NCBI Taxonomy" id="3088"/>
    <lineage>
        <taxon>Eukaryota</taxon>
        <taxon>Viridiplantae</taxon>
        <taxon>Chlorophyta</taxon>
        <taxon>core chlorophytes</taxon>
        <taxon>Chlorophyceae</taxon>
        <taxon>CS clade</taxon>
        <taxon>Sphaeropleales</taxon>
        <taxon>Scenedesmaceae</taxon>
        <taxon>Tetradesmus</taxon>
    </lineage>
</organism>
<accession>A0A383WIP3</accession>
<name>A0A383WIP3_TETOB</name>
<proteinExistence type="predicted"/>
<keyword evidence="2" id="KW-1185">Reference proteome</keyword>
<dbReference type="InterPro" id="IPR011016">
    <property type="entry name" value="Znf_RING-CH"/>
</dbReference>
<dbReference type="Pfam" id="PF12906">
    <property type="entry name" value="RINGv"/>
    <property type="match status" value="1"/>
</dbReference>
<dbReference type="AlphaFoldDB" id="A0A383WIP3"/>
<dbReference type="Proteomes" id="UP000256970">
    <property type="component" value="Unassembled WGS sequence"/>
</dbReference>
<evidence type="ECO:0000313" key="2">
    <source>
        <dbReference type="Proteomes" id="UP000256970"/>
    </source>
</evidence>
<dbReference type="PROSITE" id="PS51292">
    <property type="entry name" value="ZF_RING_CH"/>
    <property type="match status" value="1"/>
</dbReference>
<dbReference type="SUPFAM" id="SSF57850">
    <property type="entry name" value="RING/U-box"/>
    <property type="match status" value="1"/>
</dbReference>
<dbReference type="EMBL" id="FNXT01001270">
    <property type="protein sequence ID" value="SZX76974.1"/>
    <property type="molecule type" value="Genomic_DNA"/>
</dbReference>